<dbReference type="AlphaFoldDB" id="A0A2D2B167"/>
<keyword evidence="2" id="KW-1185">Reference proteome</keyword>
<organism evidence="1 2">
    <name type="scientific">Caulobacter mirabilis</name>
    <dbReference type="NCBI Taxonomy" id="69666"/>
    <lineage>
        <taxon>Bacteria</taxon>
        <taxon>Pseudomonadati</taxon>
        <taxon>Pseudomonadota</taxon>
        <taxon>Alphaproteobacteria</taxon>
        <taxon>Caulobacterales</taxon>
        <taxon>Caulobacteraceae</taxon>
        <taxon>Caulobacter</taxon>
    </lineage>
</organism>
<evidence type="ECO:0000313" key="1">
    <source>
        <dbReference type="EMBL" id="ATQ43982.1"/>
    </source>
</evidence>
<dbReference type="EMBL" id="CP024201">
    <property type="protein sequence ID" value="ATQ43982.1"/>
    <property type="molecule type" value="Genomic_DNA"/>
</dbReference>
<dbReference type="OrthoDB" id="5194575at2"/>
<dbReference type="KEGG" id="cmb:CSW64_17105"/>
<gene>
    <name evidence="1" type="ORF">CSW64_17105</name>
</gene>
<sequence length="132" mass="14156">MAESAPKQWPAWPVPADLTAKSFNEASIALFDLFRASASNGEAIIRGRTFRNCRLEGPAVAVIAGGCSFDAVDFGYASGDIRNLVIRSANPGKLIGGIPFQDCVFENCMFFAVGFAGPEPFLQQLLALRTPQ</sequence>
<dbReference type="Proteomes" id="UP000228945">
    <property type="component" value="Chromosome"/>
</dbReference>
<reference evidence="1 2" key="1">
    <citation type="submission" date="2017-10" db="EMBL/GenBank/DDBJ databases">
        <title>Genome sequence of Caulobacter mirabilis FWC38.</title>
        <authorList>
            <person name="Fiebig A."/>
            <person name="Crosson S."/>
        </authorList>
    </citation>
    <scope>NUCLEOTIDE SEQUENCE [LARGE SCALE GENOMIC DNA]</scope>
    <source>
        <strain evidence="1 2">FWC 38</strain>
    </source>
</reference>
<evidence type="ECO:0000313" key="2">
    <source>
        <dbReference type="Proteomes" id="UP000228945"/>
    </source>
</evidence>
<dbReference type="RefSeq" id="WP_099623230.1">
    <property type="nucleotide sequence ID" value="NZ_CP024201.1"/>
</dbReference>
<protein>
    <submittedName>
        <fullName evidence="1">Uncharacterized protein</fullName>
    </submittedName>
</protein>
<accession>A0A2D2B167</accession>
<name>A0A2D2B167_9CAUL</name>
<proteinExistence type="predicted"/>